<dbReference type="InterPro" id="IPR036388">
    <property type="entry name" value="WH-like_DNA-bd_sf"/>
</dbReference>
<dbReference type="RefSeq" id="WP_307557277.1">
    <property type="nucleotide sequence ID" value="NZ_JAUSQU010000001.1"/>
</dbReference>
<keyword evidence="2" id="KW-0472">Membrane</keyword>
<evidence type="ECO:0000256" key="1">
    <source>
        <dbReference type="SAM" id="MobiDB-lite"/>
    </source>
</evidence>
<keyword evidence="2" id="KW-1133">Transmembrane helix</keyword>
<dbReference type="SUPFAM" id="SSF46785">
    <property type="entry name" value="Winged helix' DNA-binding domain"/>
    <property type="match status" value="1"/>
</dbReference>
<feature type="transmembrane region" description="Helical" evidence="2">
    <location>
        <begin position="88"/>
        <end position="106"/>
    </location>
</feature>
<dbReference type="EMBL" id="JAUSQU010000001">
    <property type="protein sequence ID" value="MDP9843223.1"/>
    <property type="molecule type" value="Genomic_DNA"/>
</dbReference>
<feature type="transmembrane region" description="Helical" evidence="2">
    <location>
        <begin position="118"/>
        <end position="137"/>
    </location>
</feature>
<sequence>MDITPVFEYVTDNPISSAVIAAAAVVVLGVGYLIGRKLFGGISRAWRRWVAPRPAEDVLTVVAASIATGVSAQGMWRFSGDVLGFEGFLQVMLFAFIEVAMVTSAVRARRNMRENGKAGLDGLAVWALTALSAVLSAMDAHSFAEAVFRMAAPLVAAWLWERSMAIERQRLTGKARINWRITPERILVRVGLAESNDRTASEVDAYRRLTRVALTAKKAKALREAGASDRKQRAALVKLDRAMDRAVEHTGLAQDKDKQGQLLAQIGALYNTAALTKVERPSFWEEPKELTGFDRLALETGRLAEGLEAKGEARAALDEMNEMRSEIREAMANLVPLVSLATGRRVVGGRLVGGDTGRGDTGDTAQDDNGDKGDTQPGRKGDTAQDSKGDTGRGDKPRQRRTRQPVAAGRRTRVTATARTRQTKSNGDTDERVTKVVQLLQRKPKPTREEVAEQVGVAKRTVYRDIAKAVQAGLLSPAEATEGDTTAGVTRRNSDTTTSGAAPDAT</sequence>
<proteinExistence type="predicted"/>
<name>A0ABT9Q913_9ACTN</name>
<evidence type="ECO:0000313" key="4">
    <source>
        <dbReference type="Proteomes" id="UP001225356"/>
    </source>
</evidence>
<feature type="transmembrane region" description="Helical" evidence="2">
    <location>
        <begin position="15"/>
        <end position="34"/>
    </location>
</feature>
<evidence type="ECO:0008006" key="5">
    <source>
        <dbReference type="Google" id="ProtNLM"/>
    </source>
</evidence>
<gene>
    <name evidence="3" type="ORF">J2853_002434</name>
</gene>
<feature type="region of interest" description="Disordered" evidence="1">
    <location>
        <begin position="348"/>
        <end position="432"/>
    </location>
</feature>
<keyword evidence="2" id="KW-0812">Transmembrane</keyword>
<keyword evidence="4" id="KW-1185">Reference proteome</keyword>
<feature type="transmembrane region" description="Helical" evidence="2">
    <location>
        <begin position="55"/>
        <end position="76"/>
    </location>
</feature>
<evidence type="ECO:0000313" key="3">
    <source>
        <dbReference type="EMBL" id="MDP9843223.1"/>
    </source>
</evidence>
<evidence type="ECO:0000256" key="2">
    <source>
        <dbReference type="SAM" id="Phobius"/>
    </source>
</evidence>
<comment type="caution">
    <text evidence="3">The sequence shown here is derived from an EMBL/GenBank/DDBJ whole genome shotgun (WGS) entry which is preliminary data.</text>
</comment>
<accession>A0ABT9Q913</accession>
<feature type="compositionally biased region" description="Basic and acidic residues" evidence="1">
    <location>
        <begin position="369"/>
        <end position="397"/>
    </location>
</feature>
<dbReference type="Proteomes" id="UP001225356">
    <property type="component" value="Unassembled WGS sequence"/>
</dbReference>
<protein>
    <recommendedName>
        <fullName evidence="5">HTH domain-containing protein</fullName>
    </recommendedName>
</protein>
<dbReference type="InterPro" id="IPR036390">
    <property type="entry name" value="WH_DNA-bd_sf"/>
</dbReference>
<feature type="region of interest" description="Disordered" evidence="1">
    <location>
        <begin position="475"/>
        <end position="506"/>
    </location>
</feature>
<organism evidence="3 4">
    <name type="scientific">Streptosporangium lutulentum</name>
    <dbReference type="NCBI Taxonomy" id="1461250"/>
    <lineage>
        <taxon>Bacteria</taxon>
        <taxon>Bacillati</taxon>
        <taxon>Actinomycetota</taxon>
        <taxon>Actinomycetes</taxon>
        <taxon>Streptosporangiales</taxon>
        <taxon>Streptosporangiaceae</taxon>
        <taxon>Streptosporangium</taxon>
    </lineage>
</organism>
<dbReference type="Gene3D" id="1.10.10.10">
    <property type="entry name" value="Winged helix-like DNA-binding domain superfamily/Winged helix DNA-binding domain"/>
    <property type="match status" value="1"/>
</dbReference>
<reference evidence="3 4" key="1">
    <citation type="submission" date="2023-07" db="EMBL/GenBank/DDBJ databases">
        <title>Sequencing the genomes of 1000 actinobacteria strains.</title>
        <authorList>
            <person name="Klenk H.-P."/>
        </authorList>
    </citation>
    <scope>NUCLEOTIDE SEQUENCE [LARGE SCALE GENOMIC DNA]</scope>
    <source>
        <strain evidence="3 4">DSM 46740</strain>
    </source>
</reference>